<dbReference type="Gene3D" id="3.40.50.180">
    <property type="entry name" value="Methylesterase CheB, C-terminal domain"/>
    <property type="match status" value="1"/>
</dbReference>
<dbReference type="GO" id="GO:0006935">
    <property type="term" value="P:chemotaxis"/>
    <property type="evidence" value="ECO:0007669"/>
    <property type="project" value="UniProtKB-UniRule"/>
</dbReference>
<reference evidence="6 7" key="1">
    <citation type="submission" date="2019-05" db="EMBL/GenBank/DDBJ databases">
        <authorList>
            <person name="Qu J.-H."/>
        </authorList>
    </citation>
    <scope>NUCLEOTIDE SEQUENCE [LARGE SCALE GENOMIC DNA]</scope>
    <source>
        <strain evidence="6 7">T17</strain>
    </source>
</reference>
<evidence type="ECO:0000256" key="3">
    <source>
        <dbReference type="ARBA" id="ARBA00048267"/>
    </source>
</evidence>
<name>A0A5R9L3X1_9BACT</name>
<keyword evidence="4" id="KW-0145">Chemotaxis</keyword>
<dbReference type="PANTHER" id="PTHR42872:SF6">
    <property type="entry name" value="PROTEIN-GLUTAMATE METHYLESTERASE_PROTEIN-GLUTAMINE GLUTAMINASE"/>
    <property type="match status" value="1"/>
</dbReference>
<comment type="caution">
    <text evidence="6">The sequence shown here is derived from an EMBL/GenBank/DDBJ whole genome shotgun (WGS) entry which is preliminary data.</text>
</comment>
<dbReference type="EMBL" id="VCEJ01000002">
    <property type="protein sequence ID" value="TLV03049.1"/>
    <property type="molecule type" value="Genomic_DNA"/>
</dbReference>
<feature type="active site" evidence="4">
    <location>
        <position position="17"/>
    </location>
</feature>
<dbReference type="GO" id="GO:0005737">
    <property type="term" value="C:cytoplasm"/>
    <property type="evidence" value="ECO:0007669"/>
    <property type="project" value="InterPro"/>
</dbReference>
<dbReference type="SUPFAM" id="SSF52738">
    <property type="entry name" value="Methylesterase CheB, C-terminal domain"/>
    <property type="match status" value="1"/>
</dbReference>
<evidence type="ECO:0000256" key="4">
    <source>
        <dbReference type="PROSITE-ProRule" id="PRU00050"/>
    </source>
</evidence>
<evidence type="ECO:0000259" key="5">
    <source>
        <dbReference type="PROSITE" id="PS50122"/>
    </source>
</evidence>
<accession>A0A5R9L3X1</accession>
<dbReference type="PROSITE" id="PS50122">
    <property type="entry name" value="CHEB"/>
    <property type="match status" value="1"/>
</dbReference>
<dbReference type="InterPro" id="IPR035909">
    <property type="entry name" value="CheB_C"/>
</dbReference>
<comment type="catalytic activity">
    <reaction evidence="3">
        <text>[protein]-L-glutamate 5-O-methyl ester + H2O = L-glutamyl-[protein] + methanol + H(+)</text>
        <dbReference type="Rhea" id="RHEA:23236"/>
        <dbReference type="Rhea" id="RHEA-COMP:10208"/>
        <dbReference type="Rhea" id="RHEA-COMP:10311"/>
        <dbReference type="ChEBI" id="CHEBI:15377"/>
        <dbReference type="ChEBI" id="CHEBI:15378"/>
        <dbReference type="ChEBI" id="CHEBI:17790"/>
        <dbReference type="ChEBI" id="CHEBI:29973"/>
        <dbReference type="ChEBI" id="CHEBI:82795"/>
        <dbReference type="EC" id="3.1.1.61"/>
    </reaction>
</comment>
<dbReference type="Proteomes" id="UP000306402">
    <property type="component" value="Unassembled WGS sequence"/>
</dbReference>
<dbReference type="GO" id="GO:0008984">
    <property type="term" value="F:protein-glutamate methylesterase activity"/>
    <property type="evidence" value="ECO:0007669"/>
    <property type="project" value="UniProtKB-EC"/>
</dbReference>
<dbReference type="EC" id="3.1.1.61" evidence="2"/>
<evidence type="ECO:0000256" key="1">
    <source>
        <dbReference type="ARBA" id="ARBA00022801"/>
    </source>
</evidence>
<keyword evidence="1 4" id="KW-0378">Hydrolase</keyword>
<keyword evidence="7" id="KW-1185">Reference proteome</keyword>
<dbReference type="PANTHER" id="PTHR42872">
    <property type="entry name" value="PROTEIN-GLUTAMATE METHYLESTERASE/PROTEIN-GLUTAMINE GLUTAMINASE"/>
    <property type="match status" value="1"/>
</dbReference>
<feature type="active site" evidence="4">
    <location>
        <position position="44"/>
    </location>
</feature>
<evidence type="ECO:0000256" key="2">
    <source>
        <dbReference type="ARBA" id="ARBA00039140"/>
    </source>
</evidence>
<gene>
    <name evidence="6" type="ORF">FEN17_05410</name>
</gene>
<protein>
    <recommendedName>
        <fullName evidence="2">protein-glutamate methylesterase</fullName>
        <ecNumber evidence="2">3.1.1.61</ecNumber>
    </recommendedName>
</protein>
<dbReference type="RefSeq" id="WP_138364256.1">
    <property type="nucleotide sequence ID" value="NZ_VCEJ01000002.1"/>
</dbReference>
<dbReference type="OrthoDB" id="1524092at2"/>
<organism evidence="6 7">
    <name type="scientific">Dyadobacter luticola</name>
    <dbReference type="NCBI Taxonomy" id="1979387"/>
    <lineage>
        <taxon>Bacteria</taxon>
        <taxon>Pseudomonadati</taxon>
        <taxon>Bacteroidota</taxon>
        <taxon>Cytophagia</taxon>
        <taxon>Cytophagales</taxon>
        <taxon>Spirosomataceae</taxon>
        <taxon>Dyadobacter</taxon>
    </lineage>
</organism>
<sequence length="193" mass="21338">MKAVNGDALSLVLIGGSSGSFAIFEEILTLLVRPISFALVFVLHRGKSSVSVLPELFRNKTDISMSEPHHLDRIDSNRIYFAYPDYHLLIGPDRRFYYDLSEKDFFSRPSIDATFISAAMSGIPVKAACLFSGSSADGAFGMKLLADRGFATYVQNPAEAESARMPSEALKLWGKHSILNRNTFSTAMQNIIY</sequence>
<feature type="active site" evidence="4">
    <location>
        <position position="137"/>
    </location>
</feature>
<feature type="domain" description="CheB-type methylesterase" evidence="5">
    <location>
        <begin position="5"/>
        <end position="193"/>
    </location>
</feature>
<proteinExistence type="predicted"/>
<dbReference type="Pfam" id="PF01339">
    <property type="entry name" value="CheB_methylest"/>
    <property type="match status" value="1"/>
</dbReference>
<dbReference type="GO" id="GO:0000156">
    <property type="term" value="F:phosphorelay response regulator activity"/>
    <property type="evidence" value="ECO:0007669"/>
    <property type="project" value="InterPro"/>
</dbReference>
<dbReference type="InterPro" id="IPR000673">
    <property type="entry name" value="Sig_transdc_resp-reg_Me-estase"/>
</dbReference>
<evidence type="ECO:0000313" key="7">
    <source>
        <dbReference type="Proteomes" id="UP000306402"/>
    </source>
</evidence>
<dbReference type="AlphaFoldDB" id="A0A5R9L3X1"/>
<evidence type="ECO:0000313" key="6">
    <source>
        <dbReference type="EMBL" id="TLV03049.1"/>
    </source>
</evidence>